<evidence type="ECO:0000256" key="4">
    <source>
        <dbReference type="ARBA" id="ARBA00022801"/>
    </source>
</evidence>
<dbReference type="InterPro" id="IPR050126">
    <property type="entry name" value="Ap4A_hydrolase"/>
</dbReference>
<dbReference type="PIRSF" id="PIRSF000903">
    <property type="entry name" value="B5n-ttraPtase_sm"/>
    <property type="match status" value="1"/>
</dbReference>
<dbReference type="NCBIfam" id="NF001204">
    <property type="entry name" value="PRK00166.1"/>
    <property type="match status" value="1"/>
</dbReference>
<comment type="caution">
    <text evidence="10">The sequence shown here is derived from an EMBL/GenBank/DDBJ whole genome shotgun (WGS) entry which is preliminary data.</text>
</comment>
<evidence type="ECO:0000259" key="9">
    <source>
        <dbReference type="Pfam" id="PF00149"/>
    </source>
</evidence>
<dbReference type="GO" id="GO:0110154">
    <property type="term" value="P:RNA decapping"/>
    <property type="evidence" value="ECO:0007669"/>
    <property type="project" value="TreeGrafter"/>
</dbReference>
<dbReference type="SUPFAM" id="SSF56300">
    <property type="entry name" value="Metallo-dependent phosphatases"/>
    <property type="match status" value="1"/>
</dbReference>
<evidence type="ECO:0000256" key="8">
    <source>
        <dbReference type="ARBA" id="ARBA00049417"/>
    </source>
</evidence>
<dbReference type="Proteomes" id="UP000054529">
    <property type="component" value="Unassembled WGS sequence"/>
</dbReference>
<evidence type="ECO:0000256" key="7">
    <source>
        <dbReference type="ARBA" id="ARBA00033210"/>
    </source>
</evidence>
<feature type="domain" description="Calcineurin-like phosphoesterase" evidence="9">
    <location>
        <begin position="2"/>
        <end position="225"/>
    </location>
</feature>
<dbReference type="NCBIfam" id="TIGR00668">
    <property type="entry name" value="apaH"/>
    <property type="match status" value="1"/>
</dbReference>
<reference evidence="10 11" key="1">
    <citation type="journal article" date="2014" name="G3 (Bethesda)">
        <title>Genome sequence of Candidatus Riesia pediculischaeffi, endosymbiont of chimpanzee lice, and genomic comparison of recently acquired endosymbionts from human and chimpanzee lice.</title>
        <authorList>
            <person name="Boyd B.M."/>
            <person name="Allen J.M."/>
            <person name="de Crecy-Lagard V."/>
            <person name="Reed D.L."/>
        </authorList>
    </citation>
    <scope>NUCLEOTIDE SEQUENCE [LARGE SCALE GENOMIC DNA]</scope>
    <source>
        <strain evidence="10 11">PTSU</strain>
    </source>
</reference>
<evidence type="ECO:0000256" key="2">
    <source>
        <dbReference type="ARBA" id="ARBA00005419"/>
    </source>
</evidence>
<proteinExistence type="inferred from homology"/>
<evidence type="ECO:0000313" key="10">
    <source>
        <dbReference type="EMBL" id="KIE64071.1"/>
    </source>
</evidence>
<dbReference type="GO" id="GO:0016791">
    <property type="term" value="F:phosphatase activity"/>
    <property type="evidence" value="ECO:0007669"/>
    <property type="project" value="TreeGrafter"/>
</dbReference>
<dbReference type="InterPro" id="IPR004617">
    <property type="entry name" value="ApaH"/>
</dbReference>
<dbReference type="HOGENOM" id="CLU_056184_2_0_6"/>
<dbReference type="EMBL" id="AWXV01000002">
    <property type="protein sequence ID" value="KIE64071.1"/>
    <property type="molecule type" value="Genomic_DNA"/>
</dbReference>
<dbReference type="PANTHER" id="PTHR42850">
    <property type="entry name" value="METALLOPHOSPHOESTERASE"/>
    <property type="match status" value="1"/>
</dbReference>
<sequence length="274" mass="33174">MELIDKIDFDPISDTLWITGDMLSRGPESVRVLRYIKSLGDSSKIVLGNHELSMINLFYNNFKKKFFAENEKKENIRNNIDVQRMFLENDIEDLVIWLKSQPILQIDSEKKIIMVHAGIHPYWSLQDVISYARDIENFIRIEEAEFFEKFIQLNRSYRWKKKYFNNFEKIKFNINVFTRMRYCYKNGNLNMNIKDDYQVSKCKSFKPWFLFDRKIDRRYSIVFGHWSSLNGKCSQKNIYPMDTGCCWGRRLTALRWEDKRYFDVPCMVRKIQQF</sequence>
<dbReference type="InterPro" id="IPR004843">
    <property type="entry name" value="Calcineurin-like_PHP"/>
</dbReference>
<dbReference type="Gene3D" id="3.60.21.10">
    <property type="match status" value="1"/>
</dbReference>
<dbReference type="PATRIC" id="fig|1401651.3.peg.72"/>
<dbReference type="EC" id="3.6.1.41" evidence="3"/>
<evidence type="ECO:0000256" key="1">
    <source>
        <dbReference type="ARBA" id="ARBA00003413"/>
    </source>
</evidence>
<dbReference type="GO" id="GO:0005737">
    <property type="term" value="C:cytoplasm"/>
    <property type="evidence" value="ECO:0007669"/>
    <property type="project" value="TreeGrafter"/>
</dbReference>
<evidence type="ECO:0000256" key="5">
    <source>
        <dbReference type="ARBA" id="ARBA00031248"/>
    </source>
</evidence>
<accession>A0A0C1S9U2</accession>
<evidence type="ECO:0000256" key="3">
    <source>
        <dbReference type="ARBA" id="ARBA00012506"/>
    </source>
</evidence>
<evidence type="ECO:0000256" key="6">
    <source>
        <dbReference type="ARBA" id="ARBA00032248"/>
    </source>
</evidence>
<dbReference type="InterPro" id="IPR029052">
    <property type="entry name" value="Metallo-depent_PP-like"/>
</dbReference>
<dbReference type="PANTHER" id="PTHR42850:SF11">
    <property type="entry name" value="BIS(5'-NUCLEOSYL)-TETRAPHOSPHATASE [SYMMETRICAL]"/>
    <property type="match status" value="1"/>
</dbReference>
<protein>
    <recommendedName>
        <fullName evidence="3">bis(5'-nucleosyl)-tetraphosphatase (symmetrical)</fullName>
        <ecNumber evidence="3">3.6.1.41</ecNumber>
    </recommendedName>
    <alternativeName>
        <fullName evidence="6">Ap4A hydrolase</fullName>
    </alternativeName>
    <alternativeName>
        <fullName evidence="5">Diadenosine 5',5'''-P1,P4-tetraphosphate pyrophosphohydrolase</fullName>
    </alternativeName>
    <alternativeName>
        <fullName evidence="7">Diadenosine tetraphosphatase</fullName>
    </alternativeName>
</protein>
<comment type="catalytic activity">
    <reaction evidence="8">
        <text>P(1),P(4)-bis(5'-adenosyl) tetraphosphate + H2O = 2 ADP + 2 H(+)</text>
        <dbReference type="Rhea" id="RHEA:24252"/>
        <dbReference type="ChEBI" id="CHEBI:15377"/>
        <dbReference type="ChEBI" id="CHEBI:15378"/>
        <dbReference type="ChEBI" id="CHEBI:58141"/>
        <dbReference type="ChEBI" id="CHEBI:456216"/>
        <dbReference type="EC" id="3.6.1.41"/>
    </reaction>
</comment>
<dbReference type="Pfam" id="PF00149">
    <property type="entry name" value="Metallophos"/>
    <property type="match status" value="1"/>
</dbReference>
<comment type="similarity">
    <text evidence="2">Belongs to the Ap4A hydrolase family.</text>
</comment>
<dbReference type="AlphaFoldDB" id="A0A0C1S9U2"/>
<keyword evidence="4" id="KW-0378">Hydrolase</keyword>
<organism evidence="10 11">
    <name type="scientific">Candidatus Riesia pediculischaeffi PTSU</name>
    <dbReference type="NCBI Taxonomy" id="1401651"/>
    <lineage>
        <taxon>Bacteria</taxon>
        <taxon>Pseudomonadati</taxon>
        <taxon>Pseudomonadota</taxon>
        <taxon>Gammaproteobacteria</taxon>
        <taxon>Enterobacterales</taxon>
        <taxon>Enterobacteriaceae</taxon>
        <taxon>Candidatus Riesia</taxon>
    </lineage>
</organism>
<dbReference type="GO" id="GO:0008803">
    <property type="term" value="F:bis(5'-nucleosyl)-tetraphosphatase (symmetrical) activity"/>
    <property type="evidence" value="ECO:0007669"/>
    <property type="project" value="UniProtKB-EC"/>
</dbReference>
<evidence type="ECO:0000313" key="11">
    <source>
        <dbReference type="Proteomes" id="UP000054529"/>
    </source>
</evidence>
<comment type="function">
    <text evidence="1">Hydrolyzes diadenosine 5',5'''-P1,P4-tetraphosphate to yield ADP.</text>
</comment>
<gene>
    <name evidence="10" type="ORF">P689_11942</name>
</gene>
<name>A0A0C1S9U2_9ENTR</name>